<organism evidence="2 3">
    <name type="scientific">[Clostridium] leptum</name>
    <dbReference type="NCBI Taxonomy" id="1535"/>
    <lineage>
        <taxon>Bacteria</taxon>
        <taxon>Bacillati</taxon>
        <taxon>Bacillota</taxon>
        <taxon>Clostridia</taxon>
        <taxon>Eubacteriales</taxon>
        <taxon>Oscillospiraceae</taxon>
        <taxon>Oscillospiraceae incertae sedis</taxon>
    </lineage>
</organism>
<name>A0A412AYF0_9FIRM</name>
<dbReference type="AlphaFoldDB" id="A0A412AYF0"/>
<reference evidence="2 3" key="1">
    <citation type="submission" date="2018-08" db="EMBL/GenBank/DDBJ databases">
        <title>A genome reference for cultivated species of the human gut microbiota.</title>
        <authorList>
            <person name="Zou Y."/>
            <person name="Xue W."/>
            <person name="Luo G."/>
        </authorList>
    </citation>
    <scope>NUCLEOTIDE SEQUENCE [LARGE SCALE GENOMIC DNA]</scope>
    <source>
        <strain evidence="2 3">AF28-26</strain>
    </source>
</reference>
<comment type="caution">
    <text evidence="2">The sequence shown here is derived from an EMBL/GenBank/DDBJ whole genome shotgun (WGS) entry which is preliminary data.</text>
</comment>
<feature type="compositionally biased region" description="Basic and acidic residues" evidence="1">
    <location>
        <begin position="321"/>
        <end position="338"/>
    </location>
</feature>
<dbReference type="Proteomes" id="UP000284751">
    <property type="component" value="Unassembled WGS sequence"/>
</dbReference>
<proteinExistence type="predicted"/>
<sequence length="518" mass="58373">MAEIMEQQLQNLYTVYYQKYDGALLYHDGLYDVRRAYFTSGGKRQKNKVVKEADGVSYRYSYLMERGQPLKWKKLEGFRQVEISEPDAAGGYHILTQDENKKVVKIAYYDRNHLWKRTDYYSPRLRQQPMEILEPGENGVLLLRELKAGRYDDARALYPCKVPENPEAESFLSNQVPVPELTVRSQSGDFYYCEQELAQKREALLEEYQRGGGKAPQTVFQEEAGGQNAVSEPQDEDRPDREGGFTVASQKPDPEKPEDNSYEWGAGDSAFEKYKEEPEQSSGVKYTEEYEYPYQEPKPEEKMAVSAAGTGPEAAGSGEEPAYRYDRVEEREPEKNSRQQEYVPAEQPAPVSEEEKPSPRRYNVAVKPMSADTYTASDRIAPPTVKEAVAQEDGGAETPYAEKGELKDLCNGVMNGCPYIAMGKMSICVSPEECYYYFGSVEDGLREGRGRTAMMDGGTAFEGGYLHDQRDGFGTYYYKSGSFAMPAIGRKTAGTVWASRLRPATAPATLAFGIRTAR</sequence>
<gene>
    <name evidence="2" type="ORF">DWY99_04745</name>
</gene>
<evidence type="ECO:0000313" key="3">
    <source>
        <dbReference type="Proteomes" id="UP000284751"/>
    </source>
</evidence>
<protein>
    <submittedName>
        <fullName evidence="2">Uncharacterized protein</fullName>
    </submittedName>
</protein>
<accession>A0A412AYF0</accession>
<dbReference type="EMBL" id="QRTC01000012">
    <property type="protein sequence ID" value="RGQ42398.1"/>
    <property type="molecule type" value="Genomic_DNA"/>
</dbReference>
<evidence type="ECO:0000313" key="2">
    <source>
        <dbReference type="EMBL" id="RGQ42398.1"/>
    </source>
</evidence>
<evidence type="ECO:0000256" key="1">
    <source>
        <dbReference type="SAM" id="MobiDB-lite"/>
    </source>
</evidence>
<dbReference type="SUPFAM" id="SSF82185">
    <property type="entry name" value="Histone H3 K4-specific methyltransferase SET7/9 N-terminal domain"/>
    <property type="match status" value="1"/>
</dbReference>
<feature type="region of interest" description="Disordered" evidence="1">
    <location>
        <begin position="208"/>
        <end position="360"/>
    </location>
</feature>